<dbReference type="RefSeq" id="WP_012921741.1">
    <property type="nucleotide sequence ID" value="NC_013729.1"/>
</dbReference>
<dbReference type="STRING" id="479435.Kfla_4140"/>
<dbReference type="InterPro" id="IPR050471">
    <property type="entry name" value="AB_hydrolase"/>
</dbReference>
<organism evidence="2 3">
    <name type="scientific">Kribbella flavida (strain DSM 17836 / JCM 10339 / NBRC 14399)</name>
    <dbReference type="NCBI Taxonomy" id="479435"/>
    <lineage>
        <taxon>Bacteria</taxon>
        <taxon>Bacillati</taxon>
        <taxon>Actinomycetota</taxon>
        <taxon>Actinomycetes</taxon>
        <taxon>Propionibacteriales</taxon>
        <taxon>Kribbellaceae</taxon>
        <taxon>Kribbella</taxon>
    </lineage>
</organism>
<dbReference type="AlphaFoldDB" id="D2PSP9"/>
<dbReference type="InterPro" id="IPR000073">
    <property type="entry name" value="AB_hydrolase_1"/>
</dbReference>
<dbReference type="GO" id="GO:0016787">
    <property type="term" value="F:hydrolase activity"/>
    <property type="evidence" value="ECO:0007669"/>
    <property type="project" value="UniProtKB-KW"/>
</dbReference>
<sequence length="415" mass="44576">MTDSVLTTLEQAVASLVHELRPRCPDYLQDQQLRILVPAGLDLDRGSATIAEVGTAFGINLVTARDDDDANAVDRLLTARLDDAVLRLADLDTTSAEELAAAGARSAISRPRAAPDLQWRTLAVGGEQMRFATGGSRGTPLVLVNALAQAPDFWFELIDRMLPRRVVLFQCGGVLEDDTPDGVLSIDQLRTGLEAVLDHLGNGTYHLVGWCTGARFSAHLARRRPDLVASLTMLNGAFKQLGVDSADDSGYERVIETMCQTVENQPQLADQLAVMVAGSVGRPPAGHAGDRQAAGQAALSGVDPAFTEVLRAPVRDGDSLRRYAHQLFQLFSEDPFAMLPPAGPPVLCIAGEYDEQVSLPRFARVAAAIPGSRFATVAGGTHFFLHDRSDLVAELLNDLLAGTAPRPSTREISWR</sequence>
<keyword evidence="2" id="KW-0378">Hydrolase</keyword>
<evidence type="ECO:0000313" key="2">
    <source>
        <dbReference type="EMBL" id="ADB33187.1"/>
    </source>
</evidence>
<dbReference type="eggNOG" id="COG0596">
    <property type="taxonomic scope" value="Bacteria"/>
</dbReference>
<proteinExistence type="predicted"/>
<dbReference type="PANTHER" id="PTHR43433">
    <property type="entry name" value="HYDROLASE, ALPHA/BETA FOLD FAMILY PROTEIN"/>
    <property type="match status" value="1"/>
</dbReference>
<dbReference type="EMBL" id="CP001736">
    <property type="protein sequence ID" value="ADB33187.1"/>
    <property type="molecule type" value="Genomic_DNA"/>
</dbReference>
<dbReference type="PANTHER" id="PTHR43433:SF5">
    <property type="entry name" value="AB HYDROLASE-1 DOMAIN-CONTAINING PROTEIN"/>
    <property type="match status" value="1"/>
</dbReference>
<feature type="domain" description="AB hydrolase-1" evidence="1">
    <location>
        <begin position="140"/>
        <end position="387"/>
    </location>
</feature>
<gene>
    <name evidence="2" type="ordered locus">Kfla_4140</name>
</gene>
<dbReference type="Gene3D" id="3.40.50.1820">
    <property type="entry name" value="alpha/beta hydrolase"/>
    <property type="match status" value="1"/>
</dbReference>
<reference evidence="2 3" key="2">
    <citation type="journal article" date="2010" name="Stand. Genomic Sci.">
        <title>Complete genome sequence of Kribbella flavida type strain (IFO 14399).</title>
        <authorList>
            <person name="Pukall R."/>
            <person name="Lapidus A."/>
            <person name="Glavina Del Rio T."/>
            <person name="Copeland A."/>
            <person name="Tice H."/>
            <person name="Cheng J.-F."/>
            <person name="Lucas S."/>
            <person name="Chen F."/>
            <person name="Nolan M."/>
            <person name="LaButti K."/>
            <person name="Pati A."/>
            <person name="Ivanova N."/>
            <person name="Mavrommatis K."/>
            <person name="Mikhailova N."/>
            <person name="Pitluck S."/>
            <person name="Bruce D."/>
            <person name="Goodwin L."/>
            <person name="Land M."/>
            <person name="Hauser L."/>
            <person name="Chang Y.-J."/>
            <person name="Jeffries C.D."/>
            <person name="Chen A."/>
            <person name="Palaniappan K."/>
            <person name="Chain P."/>
            <person name="Rohde M."/>
            <person name="Goeker M."/>
            <person name="Bristow J."/>
            <person name="Eisen J.A."/>
            <person name="Markowitz V."/>
            <person name="Hugenholtz P."/>
            <person name="Kyrpides N.C."/>
            <person name="Klenk H.-P."/>
            <person name="Brettin T."/>
        </authorList>
    </citation>
    <scope>NUCLEOTIDE SEQUENCE [LARGE SCALE GENOMIC DNA]</scope>
    <source>
        <strain evidence="3">DSM 17836 / JCM 10339 / NBRC 14399</strain>
    </source>
</reference>
<evidence type="ECO:0000259" key="1">
    <source>
        <dbReference type="Pfam" id="PF00561"/>
    </source>
</evidence>
<dbReference type="SUPFAM" id="SSF53474">
    <property type="entry name" value="alpha/beta-Hydrolases"/>
    <property type="match status" value="1"/>
</dbReference>
<dbReference type="InterPro" id="IPR029058">
    <property type="entry name" value="AB_hydrolase_fold"/>
</dbReference>
<evidence type="ECO:0000313" key="3">
    <source>
        <dbReference type="Proteomes" id="UP000007967"/>
    </source>
</evidence>
<keyword evidence="3" id="KW-1185">Reference proteome</keyword>
<reference evidence="3" key="1">
    <citation type="submission" date="2009-09" db="EMBL/GenBank/DDBJ databases">
        <title>The complete genome of Kribbella flavida DSM 17836.</title>
        <authorList>
            <consortium name="US DOE Joint Genome Institute (JGI-PGF)"/>
            <person name="Lucas S."/>
            <person name="Copeland A."/>
            <person name="Lapidus A."/>
            <person name="Glavina del Rio T."/>
            <person name="Dalin E."/>
            <person name="Tice H."/>
            <person name="Bruce D."/>
            <person name="Goodwin L."/>
            <person name="Pitluck S."/>
            <person name="Kyrpides N."/>
            <person name="Mavromatis K."/>
            <person name="Ivanova N."/>
            <person name="Saunders E."/>
            <person name="Brettin T."/>
            <person name="Detter J.C."/>
            <person name="Han C."/>
            <person name="Larimer F."/>
            <person name="Land M."/>
            <person name="Hauser L."/>
            <person name="Markowitz V."/>
            <person name="Cheng J.-F."/>
            <person name="Hugenholtz P."/>
            <person name="Woyke T."/>
            <person name="Wu D."/>
            <person name="Pukall R."/>
            <person name="Klenk H.-P."/>
            <person name="Eisen J.A."/>
        </authorList>
    </citation>
    <scope>NUCLEOTIDE SEQUENCE [LARGE SCALE GENOMIC DNA]</scope>
    <source>
        <strain evidence="3">DSM 17836 / JCM 10339 / NBRC 14399</strain>
    </source>
</reference>
<protein>
    <submittedName>
        <fullName evidence="2">Alpha/beta hydrolase fold protein</fullName>
    </submittedName>
</protein>
<dbReference type="Proteomes" id="UP000007967">
    <property type="component" value="Chromosome"/>
</dbReference>
<name>D2PSP9_KRIFD</name>
<dbReference type="OrthoDB" id="8680283at2"/>
<accession>D2PSP9</accession>
<dbReference type="Pfam" id="PF00561">
    <property type="entry name" value="Abhydrolase_1"/>
    <property type="match status" value="1"/>
</dbReference>
<dbReference type="HOGENOM" id="CLU_661875_0_0_11"/>
<dbReference type="KEGG" id="kfl:Kfla_4140"/>